<proteinExistence type="predicted"/>
<dbReference type="InterPro" id="IPR002878">
    <property type="entry name" value="ChsH2_C"/>
</dbReference>
<gene>
    <name evidence="2" type="ORF">METZ01_LOCUS152518</name>
</gene>
<dbReference type="Pfam" id="PF01796">
    <property type="entry name" value="OB_ChsH2_C"/>
    <property type="match status" value="1"/>
</dbReference>
<dbReference type="SUPFAM" id="SSF50249">
    <property type="entry name" value="Nucleic acid-binding proteins"/>
    <property type="match status" value="1"/>
</dbReference>
<dbReference type="AlphaFoldDB" id="A0A382AE84"/>
<name>A0A382AE84_9ZZZZ</name>
<dbReference type="InterPro" id="IPR012340">
    <property type="entry name" value="NA-bd_OB-fold"/>
</dbReference>
<accession>A0A382AE84</accession>
<dbReference type="EMBL" id="UINC01024960">
    <property type="protein sequence ID" value="SVA99664.1"/>
    <property type="molecule type" value="Genomic_DNA"/>
</dbReference>
<organism evidence="2">
    <name type="scientific">marine metagenome</name>
    <dbReference type="NCBI Taxonomy" id="408172"/>
    <lineage>
        <taxon>unclassified sequences</taxon>
        <taxon>metagenomes</taxon>
        <taxon>ecological metagenomes</taxon>
    </lineage>
</organism>
<evidence type="ECO:0000313" key="2">
    <source>
        <dbReference type="EMBL" id="SVA99664.1"/>
    </source>
</evidence>
<feature type="domain" description="ChsH2 C-terminal OB-fold" evidence="1">
    <location>
        <begin position="3"/>
        <end position="70"/>
    </location>
</feature>
<protein>
    <recommendedName>
        <fullName evidence="1">ChsH2 C-terminal OB-fold domain-containing protein</fullName>
    </recommendedName>
</protein>
<evidence type="ECO:0000259" key="1">
    <source>
        <dbReference type="Pfam" id="PF01796"/>
    </source>
</evidence>
<reference evidence="2" key="1">
    <citation type="submission" date="2018-05" db="EMBL/GenBank/DDBJ databases">
        <authorList>
            <person name="Lanie J.A."/>
            <person name="Ng W.-L."/>
            <person name="Kazmierczak K.M."/>
            <person name="Andrzejewski T.M."/>
            <person name="Davidsen T.M."/>
            <person name="Wayne K.J."/>
            <person name="Tettelin H."/>
            <person name="Glass J.I."/>
            <person name="Rusch D."/>
            <person name="Podicherti R."/>
            <person name="Tsui H.-C.T."/>
            <person name="Winkler M.E."/>
        </authorList>
    </citation>
    <scope>NUCLEOTIDE SEQUENCE</scope>
</reference>
<sequence>MAYEEVQGEGVIFSFERVWHPVHPALKEQGPYLIVLVELPGAGHVRLVGNLLGDPEQDVVIGSSVRAVFEHHSEVEPVYTLLQWQIL</sequence>